<dbReference type="Pfam" id="PF14659">
    <property type="entry name" value="Phage_int_SAM_3"/>
    <property type="match status" value="1"/>
</dbReference>
<gene>
    <name evidence="5" type="ORF">F9I23_03640</name>
</gene>
<dbReference type="EMBL" id="AALMIS010000012">
    <property type="protein sequence ID" value="EDB1110523.1"/>
    <property type="molecule type" value="Genomic_DNA"/>
</dbReference>
<dbReference type="InterPro" id="IPR004107">
    <property type="entry name" value="Integrase_SAM-like_N"/>
</dbReference>
<organism evidence="5">
    <name type="scientific">Campylobacter jejuni</name>
    <dbReference type="NCBI Taxonomy" id="197"/>
    <lineage>
        <taxon>Bacteria</taxon>
        <taxon>Pseudomonadati</taxon>
        <taxon>Campylobacterota</taxon>
        <taxon>Epsilonproteobacteria</taxon>
        <taxon>Campylobacterales</taxon>
        <taxon>Campylobacteraceae</taxon>
        <taxon>Campylobacter</taxon>
    </lineage>
</organism>
<evidence type="ECO:0000256" key="4">
    <source>
        <dbReference type="ARBA" id="ARBA00023172"/>
    </source>
</evidence>
<dbReference type="AlphaFoldDB" id="A0A623BLP5"/>
<proteinExistence type="inferred from homology"/>
<dbReference type="PROSITE" id="PS51898">
    <property type="entry name" value="TYR_RECOMBINASE"/>
    <property type="match status" value="1"/>
</dbReference>
<evidence type="ECO:0000256" key="3">
    <source>
        <dbReference type="ARBA" id="ARBA00023125"/>
    </source>
</evidence>
<dbReference type="RefSeq" id="WP_002879938.1">
    <property type="nucleotide sequence ID" value="NZ_CP013116.1"/>
</dbReference>
<dbReference type="InterPro" id="IPR011010">
    <property type="entry name" value="DNA_brk_join_enz"/>
</dbReference>
<dbReference type="InterPro" id="IPR013762">
    <property type="entry name" value="Integrase-like_cat_sf"/>
</dbReference>
<dbReference type="InterPro" id="IPR002104">
    <property type="entry name" value="Integrase_catalytic"/>
</dbReference>
<dbReference type="PANTHER" id="PTHR30349:SF64">
    <property type="entry name" value="PROPHAGE INTEGRASE INTD-RELATED"/>
    <property type="match status" value="1"/>
</dbReference>
<name>A0A623BLP5_CAMJU</name>
<keyword evidence="4" id="KW-0233">DNA recombination</keyword>
<evidence type="ECO:0000256" key="2">
    <source>
        <dbReference type="ARBA" id="ARBA00022908"/>
    </source>
</evidence>
<protein>
    <submittedName>
        <fullName evidence="5">Site-specific integrase</fullName>
    </submittedName>
</protein>
<dbReference type="InterPro" id="IPR010998">
    <property type="entry name" value="Integrase_recombinase_N"/>
</dbReference>
<evidence type="ECO:0000313" key="5">
    <source>
        <dbReference type="EMBL" id="EDB1110523.1"/>
    </source>
</evidence>
<evidence type="ECO:0000256" key="1">
    <source>
        <dbReference type="ARBA" id="ARBA00008857"/>
    </source>
</evidence>
<dbReference type="GO" id="GO:0006310">
    <property type="term" value="P:DNA recombination"/>
    <property type="evidence" value="ECO:0007669"/>
    <property type="project" value="UniProtKB-KW"/>
</dbReference>
<reference evidence="5" key="1">
    <citation type="submission" date="2019-10" db="EMBL/GenBank/DDBJ databases">
        <authorList>
            <consortium name="NARMS: The National Antimicrobial Resistance Monitoring System"/>
        </authorList>
    </citation>
    <scope>NUCLEOTIDE SEQUENCE</scope>
    <source>
        <strain evidence="5">CVM N19C214</strain>
    </source>
</reference>
<dbReference type="GO" id="GO:0003677">
    <property type="term" value="F:DNA binding"/>
    <property type="evidence" value="ECO:0007669"/>
    <property type="project" value="UniProtKB-KW"/>
</dbReference>
<comment type="similarity">
    <text evidence="1">Belongs to the 'phage' integrase family.</text>
</comment>
<comment type="caution">
    <text evidence="5">The sequence shown here is derived from an EMBL/GenBank/DDBJ whole genome shotgun (WGS) entry which is preliminary data.</text>
</comment>
<accession>A0A623BLP5</accession>
<dbReference type="PANTHER" id="PTHR30349">
    <property type="entry name" value="PHAGE INTEGRASE-RELATED"/>
    <property type="match status" value="1"/>
</dbReference>
<keyword evidence="3" id="KW-0238">DNA-binding</keyword>
<dbReference type="Pfam" id="PF00589">
    <property type="entry name" value="Phage_integrase"/>
    <property type="match status" value="1"/>
</dbReference>
<dbReference type="Gene3D" id="1.10.443.10">
    <property type="entry name" value="Intergrase catalytic core"/>
    <property type="match status" value="1"/>
</dbReference>
<dbReference type="InterPro" id="IPR050090">
    <property type="entry name" value="Tyrosine_recombinase_XerCD"/>
</dbReference>
<dbReference type="GO" id="GO:0015074">
    <property type="term" value="P:DNA integration"/>
    <property type="evidence" value="ECO:0007669"/>
    <property type="project" value="UniProtKB-KW"/>
</dbReference>
<sequence length="293" mass="34964">MYFKELAILFLDIKKGLYKISTYYKVEGIINNRLSLFFSYKISDIKPSFIKFWLSSIDDVGSKSKKHYLNILNQIFKLALDDDLLSKNPCENIKIIYFKPKINPFNSFEVNQILEKSLNYNYKFQIFLKIGFYTGMRTGEILALKIKEIDLEKRIIYINSTRSRFGEGAPKTFYSIRKIPIFNILYTDLKNFVLSNKNNTYLFETQYNKPYRDDFVFCKFYKQILKDLSLSYRRPYTMRHTFATNFLLNSNLSPLELSKILGHSSPEMVYKVYVKYIDDLKDNFKRDIQIYKI</sequence>
<dbReference type="Gene3D" id="1.10.150.130">
    <property type="match status" value="1"/>
</dbReference>
<dbReference type="SUPFAM" id="SSF56349">
    <property type="entry name" value="DNA breaking-rejoining enzymes"/>
    <property type="match status" value="1"/>
</dbReference>
<dbReference type="CDD" id="cd01189">
    <property type="entry name" value="INT_ICEBs1_C_like"/>
    <property type="match status" value="1"/>
</dbReference>
<keyword evidence="2" id="KW-0229">DNA integration</keyword>